<dbReference type="InterPro" id="IPR003385">
    <property type="entry name" value="Glyco_hydro_77"/>
</dbReference>
<organism evidence="11 12">
    <name type="scientific">Buddleja alternifolia</name>
    <dbReference type="NCBI Taxonomy" id="168488"/>
    <lineage>
        <taxon>Eukaryota</taxon>
        <taxon>Viridiplantae</taxon>
        <taxon>Streptophyta</taxon>
        <taxon>Embryophyta</taxon>
        <taxon>Tracheophyta</taxon>
        <taxon>Spermatophyta</taxon>
        <taxon>Magnoliopsida</taxon>
        <taxon>eudicotyledons</taxon>
        <taxon>Gunneridae</taxon>
        <taxon>Pentapetalae</taxon>
        <taxon>asterids</taxon>
        <taxon>lamiids</taxon>
        <taxon>Lamiales</taxon>
        <taxon>Scrophulariaceae</taxon>
        <taxon>Buddlejeae</taxon>
        <taxon>Buddleja</taxon>
    </lineage>
</organism>
<evidence type="ECO:0000256" key="2">
    <source>
        <dbReference type="ARBA" id="ARBA00004496"/>
    </source>
</evidence>
<dbReference type="GO" id="GO:0004134">
    <property type="term" value="F:4-alpha-glucanotransferase activity"/>
    <property type="evidence" value="ECO:0007669"/>
    <property type="project" value="UniProtKB-EC"/>
</dbReference>
<keyword evidence="7" id="KW-0808">Transferase</keyword>
<comment type="caution">
    <text evidence="11">The sequence shown here is derived from an EMBL/GenBank/DDBJ whole genome shotgun (WGS) entry which is preliminary data.</text>
</comment>
<comment type="subcellular location">
    <subcellularLocation>
        <location evidence="2">Cytoplasm</location>
    </subcellularLocation>
</comment>
<evidence type="ECO:0000256" key="7">
    <source>
        <dbReference type="ARBA" id="ARBA00022679"/>
    </source>
</evidence>
<name>A0AAV6WH54_9LAMI</name>
<evidence type="ECO:0000256" key="1">
    <source>
        <dbReference type="ARBA" id="ARBA00000439"/>
    </source>
</evidence>
<dbReference type="Proteomes" id="UP000826271">
    <property type="component" value="Unassembled WGS sequence"/>
</dbReference>
<evidence type="ECO:0000256" key="10">
    <source>
        <dbReference type="ARBA" id="ARBA00031501"/>
    </source>
</evidence>
<dbReference type="SUPFAM" id="SSF51445">
    <property type="entry name" value="(Trans)glycosidases"/>
    <property type="match status" value="1"/>
</dbReference>
<dbReference type="PANTHER" id="PTHR32518:SF3">
    <property type="entry name" value="4-ALPHA-GLUCANOTRANSFERASE"/>
    <property type="match status" value="1"/>
</dbReference>
<evidence type="ECO:0000313" key="11">
    <source>
        <dbReference type="EMBL" id="KAG8367792.1"/>
    </source>
</evidence>
<dbReference type="EMBL" id="WHWC01000016">
    <property type="protein sequence ID" value="KAG8367792.1"/>
    <property type="molecule type" value="Genomic_DNA"/>
</dbReference>
<gene>
    <name evidence="11" type="ORF">BUALT_Bualt16G0109600</name>
</gene>
<evidence type="ECO:0000256" key="4">
    <source>
        <dbReference type="ARBA" id="ARBA00012560"/>
    </source>
</evidence>
<keyword evidence="12" id="KW-1185">Reference proteome</keyword>
<comment type="similarity">
    <text evidence="3">Belongs to the disproportionating enzyme family.</text>
</comment>
<keyword evidence="8" id="KW-0119">Carbohydrate metabolism</keyword>
<protein>
    <recommendedName>
        <fullName evidence="4">4-alpha-glucanotransferase</fullName>
        <ecNumber evidence="4">2.4.1.25</ecNumber>
    </recommendedName>
    <alternativeName>
        <fullName evidence="9">Amylomaltase</fullName>
    </alternativeName>
    <alternativeName>
        <fullName evidence="10">Disproportionating enzyme</fullName>
    </alternativeName>
</protein>
<dbReference type="PANTHER" id="PTHR32518">
    <property type="match status" value="1"/>
</dbReference>
<keyword evidence="6" id="KW-0328">Glycosyltransferase</keyword>
<comment type="catalytic activity">
    <reaction evidence="1">
        <text>Transfers a segment of a (1-&gt;4)-alpha-D-glucan to a new position in an acceptor, which may be glucose or a (1-&gt;4)-alpha-D-glucan.</text>
        <dbReference type="EC" id="2.4.1.25"/>
    </reaction>
</comment>
<dbReference type="InterPro" id="IPR017853">
    <property type="entry name" value="GH"/>
</dbReference>
<evidence type="ECO:0000256" key="5">
    <source>
        <dbReference type="ARBA" id="ARBA00022490"/>
    </source>
</evidence>
<evidence type="ECO:0000256" key="9">
    <source>
        <dbReference type="ARBA" id="ARBA00031423"/>
    </source>
</evidence>
<dbReference type="AlphaFoldDB" id="A0AAV6WH54"/>
<dbReference type="EC" id="2.4.1.25" evidence="4"/>
<dbReference type="GO" id="GO:0005975">
    <property type="term" value="P:carbohydrate metabolic process"/>
    <property type="evidence" value="ECO:0007669"/>
    <property type="project" value="InterPro"/>
</dbReference>
<evidence type="ECO:0000256" key="3">
    <source>
        <dbReference type="ARBA" id="ARBA00005684"/>
    </source>
</evidence>
<dbReference type="Pfam" id="PF02446">
    <property type="entry name" value="Glyco_hydro_77"/>
    <property type="match status" value="1"/>
</dbReference>
<evidence type="ECO:0000256" key="6">
    <source>
        <dbReference type="ARBA" id="ARBA00022676"/>
    </source>
</evidence>
<dbReference type="GO" id="GO:0005737">
    <property type="term" value="C:cytoplasm"/>
    <property type="evidence" value="ECO:0007669"/>
    <property type="project" value="UniProtKB-SubCell"/>
</dbReference>
<proteinExistence type="inferred from homology"/>
<reference evidence="11" key="1">
    <citation type="submission" date="2019-10" db="EMBL/GenBank/DDBJ databases">
        <authorList>
            <person name="Zhang R."/>
            <person name="Pan Y."/>
            <person name="Wang J."/>
            <person name="Ma R."/>
            <person name="Yu S."/>
        </authorList>
    </citation>
    <scope>NUCLEOTIDE SEQUENCE</scope>
    <source>
        <strain evidence="11">LA-IB0</strain>
        <tissue evidence="11">Leaf</tissue>
    </source>
</reference>
<evidence type="ECO:0000313" key="12">
    <source>
        <dbReference type="Proteomes" id="UP000826271"/>
    </source>
</evidence>
<accession>A0AAV6WH54</accession>
<sequence>MNVNKGFINLLSLCDCWHFRMSLSLIMVTYRYGKYDKAKNFAIETGANRELVVDFSISQPKYIVLSDGSIREMPWRGAGVAIPMFSIRSEADMGVGEFLDLKLLVDWAVLSGFHLVQLLPINDTSVHGMWWDSYPYSSLSVFALHPLYLRVQALSENISDDIMQEIQRARKQLEGKDVDYDATMAAKLSIAKKIYSQEKETIFSSIAYQNYFSENQDWLRPYAAFCFLRDFFETSDHSQWGRFSLFSKDKLEKLVSKDSLHYDIICFHYYIQFHLHMQLSEASEYARKKGIVLKGDLPIGVDRNSVDTWVDPNLFRMNTSTGAPPDYFDKNGQNWGFPTYNWEEMSKDNYAWWRARLTQMAKYFTAYRIDHILGFFRIWELPDHAMTGLCGKFRPSIPLSQEELEKEGLWDFNRLSRPYIRQQMLQEKFGASWTIIASNFLNEYQKDQYEFKEDCNTEKKIASKLKSFLEKSILLESEEELRRNLFRLLQNIVLIRDPEDPRKFYPRFNLEDTSSFNDLDEHSKNVLKRLYYDYYFQRQETMWRQNALKTLPVLLNSSDMLACGEDLGFIPSCVHPVMQELGLIGLRIQRMPNEPGQEFGIPSQYSYMTVCAPSCHDCSTLRAWWEEDGDRRRRFFETVVGSDSLPPDACTPEIAHFILRQHVESPSMWAIFPLQDLLALKEEYTTRPAVEETINDPTNPKHYWRFRVHVTIESLLKDTELISVIKGLVHGSGRSCPPSQYDESLLEKSNVVSLKQQVANAKEESPIATQHNIVPNKEAVTVQ</sequence>
<evidence type="ECO:0000256" key="8">
    <source>
        <dbReference type="ARBA" id="ARBA00023277"/>
    </source>
</evidence>
<dbReference type="Gene3D" id="3.20.20.80">
    <property type="entry name" value="Glycosidases"/>
    <property type="match status" value="2"/>
</dbReference>
<keyword evidence="5" id="KW-0963">Cytoplasm</keyword>